<evidence type="ECO:0000313" key="2">
    <source>
        <dbReference type="EMBL" id="MPC55220.1"/>
    </source>
</evidence>
<evidence type="ECO:0000313" key="3">
    <source>
        <dbReference type="Proteomes" id="UP000324222"/>
    </source>
</evidence>
<sequence length="141" mass="15226">MPISPASRPCTAPYKVARNTIVALPGTQHSWHLKGVTEGHSNHIDHSNMSRASDSAAEQNPPHSRLCAGPGGTPANHKPRITAPPHTIGSHLPRSSNHVPPRPLCRRVQNYSREISATALLAGQRREGTPQHHHTIPSAEL</sequence>
<protein>
    <submittedName>
        <fullName evidence="2">Uncharacterized protein</fullName>
    </submittedName>
</protein>
<feature type="compositionally biased region" description="Basic and acidic residues" evidence="1">
    <location>
        <begin position="38"/>
        <end position="48"/>
    </location>
</feature>
<gene>
    <name evidence="2" type="ORF">E2C01_049152</name>
</gene>
<evidence type="ECO:0000256" key="1">
    <source>
        <dbReference type="SAM" id="MobiDB-lite"/>
    </source>
</evidence>
<feature type="region of interest" description="Disordered" evidence="1">
    <location>
        <begin position="121"/>
        <end position="141"/>
    </location>
</feature>
<feature type="region of interest" description="Disordered" evidence="1">
    <location>
        <begin position="38"/>
        <end position="104"/>
    </location>
</feature>
<organism evidence="2 3">
    <name type="scientific">Portunus trituberculatus</name>
    <name type="common">Swimming crab</name>
    <name type="synonym">Neptunus trituberculatus</name>
    <dbReference type="NCBI Taxonomy" id="210409"/>
    <lineage>
        <taxon>Eukaryota</taxon>
        <taxon>Metazoa</taxon>
        <taxon>Ecdysozoa</taxon>
        <taxon>Arthropoda</taxon>
        <taxon>Crustacea</taxon>
        <taxon>Multicrustacea</taxon>
        <taxon>Malacostraca</taxon>
        <taxon>Eumalacostraca</taxon>
        <taxon>Eucarida</taxon>
        <taxon>Decapoda</taxon>
        <taxon>Pleocyemata</taxon>
        <taxon>Brachyura</taxon>
        <taxon>Eubrachyura</taxon>
        <taxon>Portunoidea</taxon>
        <taxon>Portunidae</taxon>
        <taxon>Portuninae</taxon>
        <taxon>Portunus</taxon>
    </lineage>
</organism>
<feature type="compositionally biased region" description="Polar residues" evidence="1">
    <location>
        <begin position="49"/>
        <end position="62"/>
    </location>
</feature>
<accession>A0A5B7G4V9</accession>
<dbReference type="AlphaFoldDB" id="A0A5B7G4V9"/>
<reference evidence="2 3" key="1">
    <citation type="submission" date="2019-05" db="EMBL/GenBank/DDBJ databases">
        <title>Another draft genome of Portunus trituberculatus and its Hox gene families provides insights of decapod evolution.</title>
        <authorList>
            <person name="Jeong J.-H."/>
            <person name="Song I."/>
            <person name="Kim S."/>
            <person name="Choi T."/>
            <person name="Kim D."/>
            <person name="Ryu S."/>
            <person name="Kim W."/>
        </authorList>
    </citation>
    <scope>NUCLEOTIDE SEQUENCE [LARGE SCALE GENOMIC DNA]</scope>
    <source>
        <tissue evidence="2">Muscle</tissue>
    </source>
</reference>
<dbReference type="EMBL" id="VSRR010012988">
    <property type="protein sequence ID" value="MPC55220.1"/>
    <property type="molecule type" value="Genomic_DNA"/>
</dbReference>
<comment type="caution">
    <text evidence="2">The sequence shown here is derived from an EMBL/GenBank/DDBJ whole genome shotgun (WGS) entry which is preliminary data.</text>
</comment>
<name>A0A5B7G4V9_PORTR</name>
<dbReference type="Proteomes" id="UP000324222">
    <property type="component" value="Unassembled WGS sequence"/>
</dbReference>
<keyword evidence="3" id="KW-1185">Reference proteome</keyword>
<proteinExistence type="predicted"/>